<dbReference type="GO" id="GO:0006508">
    <property type="term" value="P:proteolysis"/>
    <property type="evidence" value="ECO:0007669"/>
    <property type="project" value="UniProtKB-KW"/>
</dbReference>
<dbReference type="InterPro" id="IPR009003">
    <property type="entry name" value="Peptidase_S1_PA"/>
</dbReference>
<dbReference type="KEGG" id="mico:GDR74_04800"/>
<dbReference type="Gene3D" id="1.10.101.10">
    <property type="entry name" value="PGBD-like superfamily/PGBD"/>
    <property type="match status" value="1"/>
</dbReference>
<name>A0A5P9JVB1_9HYPH</name>
<dbReference type="GO" id="GO:0008233">
    <property type="term" value="F:peptidase activity"/>
    <property type="evidence" value="ECO:0007669"/>
    <property type="project" value="UniProtKB-KW"/>
</dbReference>
<feature type="domain" description="Peptidoglycan binding-like" evidence="2">
    <location>
        <begin position="59"/>
        <end position="112"/>
    </location>
</feature>
<dbReference type="InterPro" id="IPR036365">
    <property type="entry name" value="PGBD-like_sf"/>
</dbReference>
<dbReference type="RefSeq" id="WP_152585231.1">
    <property type="nucleotide sequence ID" value="NZ_CP045423.1"/>
</dbReference>
<evidence type="ECO:0000259" key="2">
    <source>
        <dbReference type="Pfam" id="PF01471"/>
    </source>
</evidence>
<evidence type="ECO:0000313" key="4">
    <source>
        <dbReference type="Proteomes" id="UP000325614"/>
    </source>
</evidence>
<evidence type="ECO:0000256" key="1">
    <source>
        <dbReference type="SAM" id="SignalP"/>
    </source>
</evidence>
<dbReference type="EMBL" id="CP045423">
    <property type="protein sequence ID" value="QFU15586.1"/>
    <property type="molecule type" value="Genomic_DNA"/>
</dbReference>
<organism evidence="3 4">
    <name type="scientific">Microvirga thermotolerans</name>
    <dbReference type="NCBI Taxonomy" id="2651334"/>
    <lineage>
        <taxon>Bacteria</taxon>
        <taxon>Pseudomonadati</taxon>
        <taxon>Pseudomonadota</taxon>
        <taxon>Alphaproteobacteria</taxon>
        <taxon>Hyphomicrobiales</taxon>
        <taxon>Methylobacteriaceae</taxon>
        <taxon>Microvirga</taxon>
    </lineage>
</organism>
<accession>A0A5P9JVB1</accession>
<feature type="chain" id="PRO_5024847444" evidence="1">
    <location>
        <begin position="32"/>
        <end position="471"/>
    </location>
</feature>
<proteinExistence type="predicted"/>
<keyword evidence="1" id="KW-0732">Signal</keyword>
<gene>
    <name evidence="3" type="ORF">GDR74_04800</name>
</gene>
<sequence length="471" mass="47588">MNRACLRPVLHLCAALAAIVGVSGGATSVLAQPAPGPAARTPDPAVEAARAAFESLPEADRRTIQEGLIWSGDYSGSADGTFGRQTFDAIAAFQKRAGRPATGVLSPADRAALQAGMKNARSAVGFEIITDARTGVQIGVPAKLLTGQGDNPGGGSRWQSADGRITLDTRVAPADATLATLYERNLAIKTPGRVVTYKVLRPDFFVIAGETPTGKFYSRYAAGPSGIRAFSIGYDKSVAPQVDRLVVAIANAFVPFPTAAPAAAPPPAAAAPAPATVAQGVAAAGAQAPFGTGLLVGPRQVLTGAPMDRCRAARVRDVRVQQVKGGGPYLLELAQDLDYKGAPLAVSQQEMASASVLVLAFGADGDGARLGAMAGTVEDGRTVSAPLQPGASGAPVFDRSGALAGFVGALPSNPRKVAGIVPSAPYPLLPAAEAARAFPGLSASEAKPAALGAADLVAMVRPRAVPIACAP</sequence>
<keyword evidence="3" id="KW-0645">Protease</keyword>
<dbReference type="SUPFAM" id="SSF47090">
    <property type="entry name" value="PGBD-like"/>
    <property type="match status" value="1"/>
</dbReference>
<feature type="signal peptide" evidence="1">
    <location>
        <begin position="1"/>
        <end position="31"/>
    </location>
</feature>
<evidence type="ECO:0000313" key="3">
    <source>
        <dbReference type="EMBL" id="QFU15586.1"/>
    </source>
</evidence>
<dbReference type="Proteomes" id="UP000325614">
    <property type="component" value="Chromosome"/>
</dbReference>
<dbReference type="InterPro" id="IPR002477">
    <property type="entry name" value="Peptidoglycan-bd-like"/>
</dbReference>
<keyword evidence="3" id="KW-0378">Hydrolase</keyword>
<dbReference type="AlphaFoldDB" id="A0A5P9JVB1"/>
<dbReference type="SUPFAM" id="SSF50494">
    <property type="entry name" value="Trypsin-like serine proteases"/>
    <property type="match status" value="1"/>
</dbReference>
<dbReference type="InterPro" id="IPR036366">
    <property type="entry name" value="PGBDSf"/>
</dbReference>
<protein>
    <submittedName>
        <fullName evidence="3">Serine protease</fullName>
    </submittedName>
</protein>
<dbReference type="Pfam" id="PF01471">
    <property type="entry name" value="PG_binding_1"/>
    <property type="match status" value="1"/>
</dbReference>
<reference evidence="3 4" key="1">
    <citation type="submission" date="2019-10" db="EMBL/GenBank/DDBJ databases">
        <title>Isolation, Identification of Microvirga thermotolerans HR1, a novel thermophilic bacterium and Comparative Genomics of the genus Microvirga.</title>
        <authorList>
            <person name="Li J."/>
            <person name="Zhang W."/>
            <person name="Lin M."/>
            <person name="Wang J."/>
        </authorList>
    </citation>
    <scope>NUCLEOTIDE SEQUENCE [LARGE SCALE GENOMIC DNA]</scope>
    <source>
        <strain evidence="3 4">HR1</strain>
    </source>
</reference>
<keyword evidence="4" id="KW-1185">Reference proteome</keyword>